<reference evidence="4 5" key="1">
    <citation type="submission" date="2019-10" db="EMBL/GenBank/DDBJ databases">
        <title>Draft whole-genome sequence of the purple nonsulfur photosynthetic bacterium Roseospira navarrensis DSM 15114.</title>
        <authorList>
            <person name="Kyndt J.A."/>
            <person name="Meyer T.E."/>
        </authorList>
    </citation>
    <scope>NUCLEOTIDE SEQUENCE [LARGE SCALE GENOMIC DNA]</scope>
    <source>
        <strain evidence="4 5">DSM 15114</strain>
    </source>
</reference>
<dbReference type="AlphaFoldDB" id="A0A7X2D391"/>
<evidence type="ECO:0000313" key="5">
    <source>
        <dbReference type="Proteomes" id="UP000434582"/>
    </source>
</evidence>
<dbReference type="PANTHER" id="PTHR13847:SF281">
    <property type="entry name" value="FAD DEPENDENT OXIDOREDUCTASE DOMAIN-CONTAINING PROTEIN"/>
    <property type="match status" value="1"/>
</dbReference>
<evidence type="ECO:0000259" key="3">
    <source>
        <dbReference type="Pfam" id="PF01266"/>
    </source>
</evidence>
<proteinExistence type="predicted"/>
<name>A0A7X2D391_9PROT</name>
<organism evidence="4 5">
    <name type="scientific">Roseospira navarrensis</name>
    <dbReference type="NCBI Taxonomy" id="140058"/>
    <lineage>
        <taxon>Bacteria</taxon>
        <taxon>Pseudomonadati</taxon>
        <taxon>Pseudomonadota</taxon>
        <taxon>Alphaproteobacteria</taxon>
        <taxon>Rhodospirillales</taxon>
        <taxon>Rhodospirillaceae</taxon>
        <taxon>Roseospira</taxon>
    </lineage>
</organism>
<dbReference type="PANTHER" id="PTHR13847">
    <property type="entry name" value="SARCOSINE DEHYDROGENASE-RELATED"/>
    <property type="match status" value="1"/>
</dbReference>
<dbReference type="Proteomes" id="UP000434582">
    <property type="component" value="Unassembled WGS sequence"/>
</dbReference>
<dbReference type="OrthoDB" id="9806601at2"/>
<dbReference type="Gene3D" id="3.30.9.10">
    <property type="entry name" value="D-Amino Acid Oxidase, subunit A, domain 2"/>
    <property type="match status" value="1"/>
</dbReference>
<dbReference type="Pfam" id="PF01266">
    <property type="entry name" value="DAO"/>
    <property type="match status" value="1"/>
</dbReference>
<evidence type="ECO:0000256" key="2">
    <source>
        <dbReference type="SAM" id="MobiDB-lite"/>
    </source>
</evidence>
<gene>
    <name evidence="4" type="ORF">GHC57_11375</name>
</gene>
<keyword evidence="5" id="KW-1185">Reference proteome</keyword>
<comment type="caution">
    <text evidence="4">The sequence shown here is derived from an EMBL/GenBank/DDBJ whole genome shotgun (WGS) entry which is preliminary data.</text>
</comment>
<feature type="domain" description="FAD dependent oxidoreductase" evidence="3">
    <location>
        <begin position="39"/>
        <end position="390"/>
    </location>
</feature>
<feature type="region of interest" description="Disordered" evidence="2">
    <location>
        <begin position="1"/>
        <end position="35"/>
    </location>
</feature>
<protein>
    <submittedName>
        <fullName evidence="4">FAD-dependent oxidoreductase</fullName>
    </submittedName>
</protein>
<sequence length="434" mass="47118">MPFAPPHSQPAQTPPRSWYTESAHPRAPRPALDGDTTTDVCVVGAGMTGTAAALHLAERGYAVRVLEEHVIGFGASGRSGGQLIAGFAAGLEPIRAQLGPAEVQAYWDLGEEAVSLVKDLIRRHNIACDFAPGHVDVALKRRQVRELEETAEDWARMGYRGLQVWDRATTQSRIASSRYVGAVHDPGGGHLHPLNYTLGLAEAAERAGAMIHDSTPMLGFEETDTGIVVRTPHGTVRARWLILCGNAYLWRTVPAIGSRIMPVGTYIIATAPMGAARARAMIPGNEGVSDVNFVLNYFRLSADHRMLFGGRVSYSRVEPSSVAQAMRRTMLGAFPDLSDVPVDFAWGGYVGITVNRLPHFGRLGRHTLFAQGFSGHGVGLTSLAGRLMAEVVAGQEERFDLFARIRHLPFPGGRLLRTPMLVAAMALHRVRDWL</sequence>
<keyword evidence="1" id="KW-0560">Oxidoreductase</keyword>
<dbReference type="InterPro" id="IPR006076">
    <property type="entry name" value="FAD-dep_OxRdtase"/>
</dbReference>
<dbReference type="GO" id="GO:0016491">
    <property type="term" value="F:oxidoreductase activity"/>
    <property type="evidence" value="ECO:0007669"/>
    <property type="project" value="UniProtKB-KW"/>
</dbReference>
<dbReference type="GO" id="GO:0005737">
    <property type="term" value="C:cytoplasm"/>
    <property type="evidence" value="ECO:0007669"/>
    <property type="project" value="TreeGrafter"/>
</dbReference>
<dbReference type="InterPro" id="IPR036188">
    <property type="entry name" value="FAD/NAD-bd_sf"/>
</dbReference>
<accession>A0A7X2D391</accession>
<evidence type="ECO:0000313" key="4">
    <source>
        <dbReference type="EMBL" id="MQX37119.1"/>
    </source>
</evidence>
<dbReference type="EMBL" id="WIVE01000033">
    <property type="protein sequence ID" value="MQX37119.1"/>
    <property type="molecule type" value="Genomic_DNA"/>
</dbReference>
<dbReference type="Gene3D" id="3.50.50.60">
    <property type="entry name" value="FAD/NAD(P)-binding domain"/>
    <property type="match status" value="1"/>
</dbReference>
<dbReference type="SUPFAM" id="SSF51905">
    <property type="entry name" value="FAD/NAD(P)-binding domain"/>
    <property type="match status" value="1"/>
</dbReference>
<evidence type="ECO:0000256" key="1">
    <source>
        <dbReference type="ARBA" id="ARBA00023002"/>
    </source>
</evidence>